<evidence type="ECO:0000256" key="2">
    <source>
        <dbReference type="SAM" id="SignalP"/>
    </source>
</evidence>
<dbReference type="PANTHER" id="PTHR23150">
    <property type="entry name" value="SULFATASE MODIFYING FACTOR 1, 2"/>
    <property type="match status" value="1"/>
</dbReference>
<feature type="signal peptide" evidence="2">
    <location>
        <begin position="1"/>
        <end position="21"/>
    </location>
</feature>
<dbReference type="EMBL" id="SELH01000017">
    <property type="protein sequence ID" value="TWP28786.1"/>
    <property type="molecule type" value="Genomic_DNA"/>
</dbReference>
<feature type="chain" id="PRO_5021943048" evidence="2">
    <location>
        <begin position="22"/>
        <end position="553"/>
    </location>
</feature>
<dbReference type="SUPFAM" id="SSF56436">
    <property type="entry name" value="C-type lectin-like"/>
    <property type="match status" value="1"/>
</dbReference>
<proteinExistence type="predicted"/>
<evidence type="ECO:0000256" key="1">
    <source>
        <dbReference type="SAM" id="MobiDB-lite"/>
    </source>
</evidence>
<keyword evidence="4" id="KW-0449">Lipoprotein</keyword>
<evidence type="ECO:0000313" key="5">
    <source>
        <dbReference type="Proteomes" id="UP000319499"/>
    </source>
</evidence>
<dbReference type="AlphaFoldDB" id="A0A563DEX1"/>
<dbReference type="PROSITE" id="PS51257">
    <property type="entry name" value="PROKAR_LIPOPROTEIN"/>
    <property type="match status" value="1"/>
</dbReference>
<keyword evidence="2" id="KW-0732">Signal</keyword>
<feature type="compositionally biased region" description="Gly residues" evidence="1">
    <location>
        <begin position="26"/>
        <end position="36"/>
    </location>
</feature>
<dbReference type="InterPro" id="IPR042095">
    <property type="entry name" value="SUMF_sf"/>
</dbReference>
<dbReference type="PANTHER" id="PTHR23150:SF19">
    <property type="entry name" value="FORMYLGLYCINE-GENERATING ENZYME"/>
    <property type="match status" value="1"/>
</dbReference>
<dbReference type="GO" id="GO:0120147">
    <property type="term" value="F:formylglycine-generating oxidase activity"/>
    <property type="evidence" value="ECO:0007669"/>
    <property type="project" value="TreeGrafter"/>
</dbReference>
<dbReference type="Pfam" id="PF03781">
    <property type="entry name" value="FGE-sulfatase"/>
    <property type="match status" value="1"/>
</dbReference>
<dbReference type="InterPro" id="IPR051043">
    <property type="entry name" value="Sulfatase_Mod_Factor_Kinase"/>
</dbReference>
<keyword evidence="5" id="KW-1185">Reference proteome</keyword>
<organism evidence="4 5">
    <name type="scientific">Apibacter muscae</name>
    <dbReference type="NCBI Taxonomy" id="2509004"/>
    <lineage>
        <taxon>Bacteria</taxon>
        <taxon>Pseudomonadati</taxon>
        <taxon>Bacteroidota</taxon>
        <taxon>Flavobacteriia</taxon>
        <taxon>Flavobacteriales</taxon>
        <taxon>Weeksellaceae</taxon>
        <taxon>Apibacter</taxon>
    </lineage>
</organism>
<accession>A0A563DEX1</accession>
<dbReference type="Gene3D" id="3.90.1580.10">
    <property type="entry name" value="paralog of FGE (formylglycine-generating enzyme)"/>
    <property type="match status" value="2"/>
</dbReference>
<reference evidence="4 5" key="1">
    <citation type="submission" date="2019-02" db="EMBL/GenBank/DDBJ databases">
        <title>Apibacter muscae sp. nov.: a novel member of the house fly microbiota.</title>
        <authorList>
            <person name="Park R."/>
        </authorList>
    </citation>
    <scope>NUCLEOTIDE SEQUENCE [LARGE SCALE GENOMIC DNA]</scope>
    <source>
        <strain evidence="4 5">AL1</strain>
    </source>
</reference>
<evidence type="ECO:0000313" key="4">
    <source>
        <dbReference type="EMBL" id="TWP28786.1"/>
    </source>
</evidence>
<feature type="region of interest" description="Disordered" evidence="1">
    <location>
        <begin position="532"/>
        <end position="553"/>
    </location>
</feature>
<dbReference type="InterPro" id="IPR005532">
    <property type="entry name" value="SUMF_dom"/>
</dbReference>
<dbReference type="OrthoDB" id="9768004at2"/>
<feature type="domain" description="Sulfatase-modifying factor enzyme-like" evidence="3">
    <location>
        <begin position="66"/>
        <end position="377"/>
    </location>
</feature>
<feature type="region of interest" description="Disordered" evidence="1">
    <location>
        <begin position="26"/>
        <end position="49"/>
    </location>
</feature>
<name>A0A563DEX1_9FLAO</name>
<comment type="caution">
    <text evidence="4">The sequence shown here is derived from an EMBL/GenBank/DDBJ whole genome shotgun (WGS) entry which is preliminary data.</text>
</comment>
<dbReference type="NCBIfam" id="TIGR03524">
    <property type="entry name" value="GldJ"/>
    <property type="match status" value="1"/>
</dbReference>
<evidence type="ECO:0000259" key="3">
    <source>
        <dbReference type="Pfam" id="PF03781"/>
    </source>
</evidence>
<sequence length="553" mass="62825">MKIGKFILLLAAVSPLLLTLASCGGGSGRSKPGGGTRNTQSLSGWKPNDKNGWFFSNKKKTEKGWTGMVFVEGGTFTMGLVKDDVMHDWNNTPTRMQVRSFFIGETEVTNYEYREYVTWLKYVYSPTDQNYKDIYFGALPDTLVWQNKLSRNDIYSEDYFRAPQFNNYPVVGVSWLQAQRYCDWLTDRANERELMNQGIIPKDYYSNPENNVGSNSFNVEKYKYNDPSLEGIVNQEKVAKRSGITNKNERIISVNKSAQGNLVQKFRLPTEAEWEYAALAEADNRQYNLVEGKDVMINRLRGKKGRNRGQFLENFKSGGRGDYSGIGGFGNDGNAITSDVRAYPSNSFGLYGMYGNVAEWTQDVYRPLIDTDYNDFNYFRGNVYQQFINDESGEAGRFKKVDDGSIQYDTLADGRLVYKNLPGKFETEVVEDARNFRDGDLQSSLEAGAGISNEGGSYNFYNSPIRNWVVDEKGRVVLQKDTKSRTSQISNDLRVIKGGSWNDTAYWLDPGQRRYMSENESAVWVGFRVAQDHKGKESSSTRTQRGSKNKIPK</sequence>
<dbReference type="InterPro" id="IPR016187">
    <property type="entry name" value="CTDL_fold"/>
</dbReference>
<dbReference type="Proteomes" id="UP000319499">
    <property type="component" value="Unassembled WGS sequence"/>
</dbReference>
<protein>
    <submittedName>
        <fullName evidence="4">Gliding motility lipoprotein GldJ</fullName>
    </submittedName>
</protein>
<gene>
    <name evidence="4" type="primary">gldJ</name>
    <name evidence="4" type="ORF">ETU09_05580</name>
</gene>
<dbReference type="InterPro" id="IPR019865">
    <property type="entry name" value="Glid_motil-assoc_lipo_GldJ"/>
</dbReference>